<dbReference type="SUPFAM" id="SSF110296">
    <property type="entry name" value="Oligoxyloglucan reducing end-specific cellobiohydrolase"/>
    <property type="match status" value="1"/>
</dbReference>
<dbReference type="InterPro" id="IPR002860">
    <property type="entry name" value="BNR_rpt"/>
</dbReference>
<reference evidence="1 2" key="1">
    <citation type="submission" date="2017-06" db="EMBL/GenBank/DDBJ databases">
        <authorList>
            <person name="Kim H.J."/>
            <person name="Triplett B.A."/>
        </authorList>
    </citation>
    <scope>NUCLEOTIDE SEQUENCE [LARGE SCALE GENOMIC DNA]</scope>
    <source>
        <strain evidence="1 2">DSM 43151</strain>
    </source>
</reference>
<dbReference type="InterPro" id="IPR052025">
    <property type="entry name" value="Xyloglucanase_GH74"/>
</dbReference>
<dbReference type="PANTHER" id="PTHR43739">
    <property type="entry name" value="XYLOGLUCANASE (EUROFUNG)"/>
    <property type="match status" value="1"/>
</dbReference>
<evidence type="ECO:0000313" key="2">
    <source>
        <dbReference type="Proteomes" id="UP000198415"/>
    </source>
</evidence>
<dbReference type="Gene3D" id="2.130.10.10">
    <property type="entry name" value="YVTN repeat-like/Quinoprotein amine dehydrogenase"/>
    <property type="match status" value="1"/>
</dbReference>
<proteinExistence type="predicted"/>
<dbReference type="CDD" id="cd15482">
    <property type="entry name" value="Sialidase_non-viral"/>
    <property type="match status" value="1"/>
</dbReference>
<evidence type="ECO:0000313" key="1">
    <source>
        <dbReference type="EMBL" id="SNR42897.1"/>
    </source>
</evidence>
<sequence length="377" mass="41506">MGHSGRMTGVRLLVGTRKGAFILTSDGARKDWTVDGPHFAGWEIYHVNGSPAEPDRLYASQSSGWFGQIMQRSDDGGKNWQAVGNDFAYQGEVGEHLWYDGTPRPWEFKRIWHLEPSPTDVDTVWAGGEDAALYKSTDGGQKWEELTGLRQHPTGPKWQPGAGGMCLHTILLHPSDPDRMYVAISAAGAFRTDDGGATWQPINAGLRSDGIPDEDAEVGHCVHRLALHPSRPDTLFMQKHWDVMRTDDAGGRWREVSGNLPTDFGFPIAVHAHQPETIYVVPITSDSLHYVMDGKLRVYRSRSGGEEWEPLTAGLPQSHCYVNVLRDAMAVDTLDECGVYFGTSGGQVYASADSGDNWTAIVRDLPPVLSVEVQVLP</sequence>
<dbReference type="PANTHER" id="PTHR43739:SF5">
    <property type="entry name" value="EXO-ALPHA-SIALIDASE"/>
    <property type="match status" value="1"/>
</dbReference>
<keyword evidence="2" id="KW-1185">Reference proteome</keyword>
<dbReference type="Proteomes" id="UP000198415">
    <property type="component" value="Unassembled WGS sequence"/>
</dbReference>
<dbReference type="AlphaFoldDB" id="A0A238W912"/>
<dbReference type="EMBL" id="FZNR01000002">
    <property type="protein sequence ID" value="SNR42897.1"/>
    <property type="molecule type" value="Genomic_DNA"/>
</dbReference>
<accession>A0A238W912</accession>
<organism evidence="1 2">
    <name type="scientific">Actinoplanes regularis</name>
    <dbReference type="NCBI Taxonomy" id="52697"/>
    <lineage>
        <taxon>Bacteria</taxon>
        <taxon>Bacillati</taxon>
        <taxon>Actinomycetota</taxon>
        <taxon>Actinomycetes</taxon>
        <taxon>Micromonosporales</taxon>
        <taxon>Micromonosporaceae</taxon>
        <taxon>Actinoplanes</taxon>
    </lineage>
</organism>
<protein>
    <recommendedName>
        <fullName evidence="3">BNR/Asp-box repeat-containing protein</fullName>
    </recommendedName>
</protein>
<evidence type="ECO:0008006" key="3">
    <source>
        <dbReference type="Google" id="ProtNLM"/>
    </source>
</evidence>
<dbReference type="InterPro" id="IPR015943">
    <property type="entry name" value="WD40/YVTN_repeat-like_dom_sf"/>
</dbReference>
<dbReference type="Pfam" id="PF02012">
    <property type="entry name" value="BNR"/>
    <property type="match status" value="1"/>
</dbReference>
<dbReference type="GO" id="GO:0010411">
    <property type="term" value="P:xyloglucan metabolic process"/>
    <property type="evidence" value="ECO:0007669"/>
    <property type="project" value="TreeGrafter"/>
</dbReference>
<gene>
    <name evidence="1" type="ORF">SAMN06264365_102273</name>
</gene>
<name>A0A238W912_9ACTN</name>